<comment type="similarity">
    <text evidence="2">Belongs to the RLP family.</text>
</comment>
<comment type="caution">
    <text evidence="13">The sequence shown here is derived from an EMBL/GenBank/DDBJ whole genome shotgun (WGS) entry which is preliminary data.</text>
</comment>
<sequence>MDRSKGEEVERKISQISSHGTTRSTVFRRTKRGTERLILFRPVPSHVPNGTTYLSSHLLHQKDGGKTSKEASQANKNSVEDLSTILKANHCLIHFCNITLLVTYKEAIDQDQDFNGIESGIKVKRRIRPRLRAKSVATKNNLKPPHRSLSSSSNTFLTQLAKMKTVQSFVLLFFFTICHNVTTGVYSQCLKDQQLSLLHLEENLTFDDDGDDSIGYSPTVVLGSVLLAVPTGMLLVLTLAANTSRVALIHLQSLNLVDNSFVEGSRIPSAIGKLTNLRYLNLSNNDYFGKIPFEISRLTRLEVLDISQSYNNGGRKPLESPKFSMLFQNLTELTELHLDGVDVSAEETHWCQAITSLLPNLKVLSLSNTNLSGPIDQSLAKLHSLSMIQLGEFFSNFSNLTVLNLDRNNISAPVPGFFANFSKLTTLSLAGCGLRGTFLKQIFQVPTLQTIDLSCNMELHGSLPEFPKNGSLRSLILSQTSFSGLLHDSICNLNMMSTLDLSKSNFTGSIPKSIGNLTKLVDLDVSSNMFNGPISSIDWENLINLVHLHLDSNQLVGSIPSSLFSLPLLPDLVLSHNNFSGQLPEIFNVSSSLVTFIDLSFNNLEGPVPVSIFNFRGLQTLTLSSNNFSAFPFNGPHQLPNLTEIDLSHNSLLVLYNGSNSSYSSFPQITDFSLVSNKLRTFPVFLRNQTYLTKLDLSENQIQGQLPNWIWKLDSLDFLNVSYNALENLEGPFINSTSPVSMLDLHSNQLKGPISIVPPYAEYLDYSNNHFSSSIPVSICNASGLLALDLSSNSLSGEIPQCLVAMRRLIILNVRKNNITGMISNLEFPENCECRSLIFLNLEVNQITDTFPCLLKNISTLIVLALRSNNFYGGIGCPVVKTNATCPILQILDLAYNNFNGEVLGFSLTTWQAMKDNTNIGFPSTVISYEPAITITSKGLKRDLAKILTILTLIDFSCNNFSGPIPKEMGDLKSLYFLNLSSNVFTGEIPSSFGNMRQLESLDLSENKLSGQIPQQLAKLNFLAFLNLSNNQLVGKIPAVAFGSLVFFKRWSKWYYRTMYKILVKIFPQLEEGIDPHRRHVHINQSNGSWPTLQIIDLAHNNLSGEMPRRSLTTWLAMRADDSLAKEEAELQTPIIIGKLPSSFGNMHQLESLDLSQNKISGQILSLLAKLSFHEFLNLSNNQFVCRIPSSTQISTFPKASFTGNKGLGGLLCLLTRKKDCHRHHNQTEAIRIPVTRLMWKDFKVKVTHKSSGAVTICNFQSQSKLETDK</sequence>
<dbReference type="GO" id="GO:0005886">
    <property type="term" value="C:plasma membrane"/>
    <property type="evidence" value="ECO:0007669"/>
    <property type="project" value="UniProtKB-SubCell"/>
</dbReference>
<keyword evidence="5" id="KW-0812">Transmembrane</keyword>
<keyword evidence="3" id="KW-1003">Cell membrane</keyword>
<gene>
    <name evidence="13" type="ORF">DVH24_014807</name>
</gene>
<organism evidence="13 14">
    <name type="scientific">Malus domestica</name>
    <name type="common">Apple</name>
    <name type="synonym">Pyrus malus</name>
    <dbReference type="NCBI Taxonomy" id="3750"/>
    <lineage>
        <taxon>Eukaryota</taxon>
        <taxon>Viridiplantae</taxon>
        <taxon>Streptophyta</taxon>
        <taxon>Embryophyta</taxon>
        <taxon>Tracheophyta</taxon>
        <taxon>Spermatophyta</taxon>
        <taxon>Magnoliopsida</taxon>
        <taxon>eudicotyledons</taxon>
        <taxon>Gunneridae</taxon>
        <taxon>Pentapetalae</taxon>
        <taxon>rosids</taxon>
        <taxon>fabids</taxon>
        <taxon>Rosales</taxon>
        <taxon>Rosaceae</taxon>
        <taxon>Amygdaloideae</taxon>
        <taxon>Maleae</taxon>
        <taxon>Malus</taxon>
    </lineage>
</organism>
<reference evidence="13 14" key="1">
    <citation type="submission" date="2018-10" db="EMBL/GenBank/DDBJ databases">
        <title>A high-quality apple genome assembly.</title>
        <authorList>
            <person name="Hu J."/>
        </authorList>
    </citation>
    <scope>NUCLEOTIDE SEQUENCE [LARGE SCALE GENOMIC DNA]</scope>
    <source>
        <strain evidence="14">cv. HFTH1</strain>
        <tissue evidence="13">Young leaf</tissue>
    </source>
</reference>
<evidence type="ECO:0000256" key="11">
    <source>
        <dbReference type="ARBA" id="ARBA00023180"/>
    </source>
</evidence>
<evidence type="ECO:0000256" key="12">
    <source>
        <dbReference type="SAM" id="MobiDB-lite"/>
    </source>
</evidence>
<keyword evidence="11" id="KW-0325">Glycoprotein</keyword>
<keyword evidence="8" id="KW-1133">Transmembrane helix</keyword>
<keyword evidence="9" id="KW-0472">Membrane</keyword>
<dbReference type="EMBL" id="RDQH01000330">
    <property type="protein sequence ID" value="RXI01458.1"/>
    <property type="molecule type" value="Genomic_DNA"/>
</dbReference>
<feature type="compositionally biased region" description="Polar residues" evidence="12">
    <location>
        <begin position="14"/>
        <end position="25"/>
    </location>
</feature>
<evidence type="ECO:0000256" key="4">
    <source>
        <dbReference type="ARBA" id="ARBA00022614"/>
    </source>
</evidence>
<keyword evidence="6" id="KW-0732">Signal</keyword>
<dbReference type="FunFam" id="3.80.10.10:FF:000299">
    <property type="entry name" value="Piriformospora indica-insensitive protein 2"/>
    <property type="match status" value="1"/>
</dbReference>
<evidence type="ECO:0000256" key="5">
    <source>
        <dbReference type="ARBA" id="ARBA00022692"/>
    </source>
</evidence>
<dbReference type="PANTHER" id="PTHR48052">
    <property type="entry name" value="UNNAMED PRODUCT"/>
    <property type="match status" value="1"/>
</dbReference>
<accession>A0A498K2B8</accession>
<evidence type="ECO:0000313" key="14">
    <source>
        <dbReference type="Proteomes" id="UP000290289"/>
    </source>
</evidence>
<dbReference type="PRINTS" id="PR00019">
    <property type="entry name" value="LEURICHRPT"/>
</dbReference>
<dbReference type="Pfam" id="PF00560">
    <property type="entry name" value="LRR_1"/>
    <property type="match status" value="8"/>
</dbReference>
<evidence type="ECO:0008006" key="15">
    <source>
        <dbReference type="Google" id="ProtNLM"/>
    </source>
</evidence>
<evidence type="ECO:0000256" key="3">
    <source>
        <dbReference type="ARBA" id="ARBA00022475"/>
    </source>
</evidence>
<evidence type="ECO:0000256" key="1">
    <source>
        <dbReference type="ARBA" id="ARBA00004251"/>
    </source>
</evidence>
<keyword evidence="10" id="KW-0675">Receptor</keyword>
<dbReference type="SUPFAM" id="SSF52058">
    <property type="entry name" value="L domain-like"/>
    <property type="match status" value="3"/>
</dbReference>
<dbReference type="FunFam" id="3.80.10.10:FF:000095">
    <property type="entry name" value="LRR receptor-like serine/threonine-protein kinase GSO1"/>
    <property type="match status" value="1"/>
</dbReference>
<keyword evidence="4" id="KW-0433">Leucine-rich repeat</keyword>
<evidence type="ECO:0000256" key="8">
    <source>
        <dbReference type="ARBA" id="ARBA00022989"/>
    </source>
</evidence>
<dbReference type="Proteomes" id="UP000290289">
    <property type="component" value="Chromosome 4"/>
</dbReference>
<dbReference type="SMART" id="SM00369">
    <property type="entry name" value="LRR_TYP"/>
    <property type="match status" value="11"/>
</dbReference>
<dbReference type="Gene3D" id="3.80.10.10">
    <property type="entry name" value="Ribonuclease Inhibitor"/>
    <property type="match status" value="7"/>
</dbReference>
<dbReference type="Pfam" id="PF13855">
    <property type="entry name" value="LRR_8"/>
    <property type="match status" value="1"/>
</dbReference>
<evidence type="ECO:0000256" key="2">
    <source>
        <dbReference type="ARBA" id="ARBA00009592"/>
    </source>
</evidence>
<proteinExistence type="inferred from homology"/>
<feature type="compositionally biased region" description="Basic and acidic residues" evidence="12">
    <location>
        <begin position="1"/>
        <end position="13"/>
    </location>
</feature>
<keyword evidence="14" id="KW-1185">Reference proteome</keyword>
<evidence type="ECO:0000256" key="7">
    <source>
        <dbReference type="ARBA" id="ARBA00022737"/>
    </source>
</evidence>
<evidence type="ECO:0000256" key="9">
    <source>
        <dbReference type="ARBA" id="ARBA00023136"/>
    </source>
</evidence>
<dbReference type="AlphaFoldDB" id="A0A498K2B8"/>
<keyword evidence="7" id="KW-0677">Repeat</keyword>
<dbReference type="PANTHER" id="PTHR48052:SF8">
    <property type="entry name" value="LRR RECEPTOR-LIKE SERINE_THREONINE-PROTEIN KINASE FLS2"/>
    <property type="match status" value="1"/>
</dbReference>
<dbReference type="InterPro" id="IPR001611">
    <property type="entry name" value="Leu-rich_rpt"/>
</dbReference>
<dbReference type="InterPro" id="IPR003591">
    <property type="entry name" value="Leu-rich_rpt_typical-subtyp"/>
</dbReference>
<evidence type="ECO:0000256" key="10">
    <source>
        <dbReference type="ARBA" id="ARBA00023170"/>
    </source>
</evidence>
<protein>
    <recommendedName>
        <fullName evidence="15">Leucine-rich repeat-containing N-terminal plant-type domain-containing protein</fullName>
    </recommendedName>
</protein>
<evidence type="ECO:0000313" key="13">
    <source>
        <dbReference type="EMBL" id="RXI01458.1"/>
    </source>
</evidence>
<comment type="subcellular location">
    <subcellularLocation>
        <location evidence="1">Cell membrane</location>
        <topology evidence="1">Single-pass type I membrane protein</topology>
    </subcellularLocation>
</comment>
<name>A0A498K2B8_MALDO</name>
<dbReference type="InterPro" id="IPR032675">
    <property type="entry name" value="LRR_dom_sf"/>
</dbReference>
<evidence type="ECO:0000256" key="6">
    <source>
        <dbReference type="ARBA" id="ARBA00022729"/>
    </source>
</evidence>
<feature type="region of interest" description="Disordered" evidence="12">
    <location>
        <begin position="1"/>
        <end position="28"/>
    </location>
</feature>